<reference evidence="2" key="1">
    <citation type="submission" date="2020-08" db="EMBL/GenBank/DDBJ databases">
        <title>Genome public.</title>
        <authorList>
            <person name="Liu C."/>
            <person name="Sun Q."/>
        </authorList>
    </citation>
    <scope>NUCLEOTIDE SEQUENCE</scope>
    <source>
        <strain evidence="2">NSJ-33</strain>
    </source>
</reference>
<accession>A0A926E261</accession>
<dbReference type="PANTHER" id="PTHR33361">
    <property type="entry name" value="GLR0591 PROTEIN"/>
    <property type="match status" value="1"/>
</dbReference>
<name>A0A926E261_9FIRM</name>
<dbReference type="PANTHER" id="PTHR33361:SF2">
    <property type="entry name" value="DUF885 DOMAIN-CONTAINING PROTEIN"/>
    <property type="match status" value="1"/>
</dbReference>
<keyword evidence="1" id="KW-0732">Signal</keyword>
<dbReference type="AlphaFoldDB" id="A0A926E261"/>
<dbReference type="Pfam" id="PF05960">
    <property type="entry name" value="DUF885"/>
    <property type="match status" value="1"/>
</dbReference>
<sequence length="592" mass="66820">MTKTRRFAAAAAAVALSLSMMSFTSAPSQAERFDEFVDALPSLMMSSQNLGVNSNFNDPAAFGFDETALLTLPYVPSRDLYREGAQEYDALLQALHEFDANKLTGSQQITYDTLEDYLNLNKALVPYAYQNNNYLGGYLSTQANLPMYLMQFTFNRKADLDSYFNLLQTAKATFVKYAENEQLRQDKGMGLTPAIMEAAIQQCKNFVSNSTDYLLESFDERIDRVAFLTGAEKASAKEKNKKLVQNDLVNAYRTLQRELESITVKTPDGGLAKQPDGRAYYEKLVQQKVGTTDGIEDIRLMLTEAMVKNYIGMFRSIWDNKDAERFTDENGNPVFTELTSAEELIAELYEASKADFPEVPMPNYRVEQVPASMSENYSPASYRTPKVDAAPTDPQVIKLNGAFDQSNYRTVAHESFPGHMYQYTFYQTMDFPAVRSLTEFAGSAEGWANYAEGYAMSYIPEKYRAGTDAMWYSEQYTRCVIGLLDIGIHYDGWSREEALKFLKERLSENMTLEASNAQYDLCLESPGNYLSYYAGGLYFEQMKTEAQEALGDGFDPVEFHRVLLQCGNTSFDVYQAQVQRYIAEAQGQNKAA</sequence>
<keyword evidence="3" id="KW-1185">Reference proteome</keyword>
<dbReference type="InterPro" id="IPR010281">
    <property type="entry name" value="DUF885"/>
</dbReference>
<organism evidence="2 3">
    <name type="scientific">Fumia xinanensis</name>
    <dbReference type="NCBI Taxonomy" id="2763659"/>
    <lineage>
        <taxon>Bacteria</taxon>
        <taxon>Bacillati</taxon>
        <taxon>Bacillota</taxon>
        <taxon>Clostridia</taxon>
        <taxon>Eubacteriales</taxon>
        <taxon>Oscillospiraceae</taxon>
        <taxon>Fumia</taxon>
    </lineage>
</organism>
<evidence type="ECO:0000256" key="1">
    <source>
        <dbReference type="SAM" id="SignalP"/>
    </source>
</evidence>
<protein>
    <submittedName>
        <fullName evidence="2">DUF885 domain-containing protein</fullName>
    </submittedName>
</protein>
<evidence type="ECO:0000313" key="3">
    <source>
        <dbReference type="Proteomes" id="UP000610760"/>
    </source>
</evidence>
<dbReference type="EMBL" id="JACRSV010000002">
    <property type="protein sequence ID" value="MBC8560269.1"/>
    <property type="molecule type" value="Genomic_DNA"/>
</dbReference>
<evidence type="ECO:0000313" key="2">
    <source>
        <dbReference type="EMBL" id="MBC8560269.1"/>
    </source>
</evidence>
<feature type="signal peptide" evidence="1">
    <location>
        <begin position="1"/>
        <end position="30"/>
    </location>
</feature>
<dbReference type="RefSeq" id="WP_249295244.1">
    <property type="nucleotide sequence ID" value="NZ_JACRSV010000002.1"/>
</dbReference>
<comment type="caution">
    <text evidence="2">The sequence shown here is derived from an EMBL/GenBank/DDBJ whole genome shotgun (WGS) entry which is preliminary data.</text>
</comment>
<feature type="chain" id="PRO_5039703332" evidence="1">
    <location>
        <begin position="31"/>
        <end position="592"/>
    </location>
</feature>
<dbReference type="Proteomes" id="UP000610760">
    <property type="component" value="Unassembled WGS sequence"/>
</dbReference>
<proteinExistence type="predicted"/>
<gene>
    <name evidence="2" type="ORF">H8710_09355</name>
</gene>